<name>A0A6P5SHN5_PRUAV</name>
<dbReference type="Gramene" id="Pav_sc0000009.1_g1320.1.mk:mrna">
    <property type="protein sequence ID" value="Pav_sc0000009.1_g1320.1.mk:CDS:1"/>
    <property type="gene ID" value="Pav_sc0000009.1_g1320.1.mk"/>
</dbReference>
<dbReference type="Pfam" id="PF05004">
    <property type="entry name" value="IFRD"/>
    <property type="match status" value="1"/>
</dbReference>
<protein>
    <submittedName>
        <fullName evidence="5">Uncharacterized protein LOC110758017</fullName>
    </submittedName>
</protein>
<evidence type="ECO:0000313" key="4">
    <source>
        <dbReference type="Proteomes" id="UP000515124"/>
    </source>
</evidence>
<feature type="region of interest" description="Disordered" evidence="2">
    <location>
        <begin position="1"/>
        <end position="46"/>
    </location>
</feature>
<feature type="region of interest" description="Disordered" evidence="2">
    <location>
        <begin position="403"/>
        <end position="423"/>
    </location>
</feature>
<feature type="compositionally biased region" description="Basic residues" evidence="2">
    <location>
        <begin position="16"/>
        <end position="30"/>
    </location>
</feature>
<proteinExistence type="inferred from homology"/>
<evidence type="ECO:0000313" key="5">
    <source>
        <dbReference type="RefSeq" id="XP_021815524.1"/>
    </source>
</evidence>
<keyword evidence="4" id="KW-1185">Reference proteome</keyword>
<dbReference type="SUPFAM" id="SSF48371">
    <property type="entry name" value="ARM repeat"/>
    <property type="match status" value="1"/>
</dbReference>
<dbReference type="RefSeq" id="XP_021815524.1">
    <property type="nucleotide sequence ID" value="XM_021959832.1"/>
</dbReference>
<feature type="compositionally biased region" description="Basic and acidic residues" evidence="2">
    <location>
        <begin position="414"/>
        <end position="423"/>
    </location>
</feature>
<evidence type="ECO:0000256" key="2">
    <source>
        <dbReference type="SAM" id="MobiDB-lite"/>
    </source>
</evidence>
<dbReference type="InterPro" id="IPR007701">
    <property type="entry name" value="Interferon-rel_develop_reg_N"/>
</dbReference>
<organism evidence="4 5">
    <name type="scientific">Prunus avium</name>
    <name type="common">Cherry</name>
    <name type="synonym">Cerasus avium</name>
    <dbReference type="NCBI Taxonomy" id="42229"/>
    <lineage>
        <taxon>Eukaryota</taxon>
        <taxon>Viridiplantae</taxon>
        <taxon>Streptophyta</taxon>
        <taxon>Embryophyta</taxon>
        <taxon>Tracheophyta</taxon>
        <taxon>Spermatophyta</taxon>
        <taxon>Magnoliopsida</taxon>
        <taxon>eudicotyledons</taxon>
        <taxon>Gunneridae</taxon>
        <taxon>Pentapetalae</taxon>
        <taxon>rosids</taxon>
        <taxon>fabids</taxon>
        <taxon>Rosales</taxon>
        <taxon>Rosaceae</taxon>
        <taxon>Amygdaloideae</taxon>
        <taxon>Amygdaleae</taxon>
        <taxon>Prunus</taxon>
    </lineage>
</organism>
<feature type="domain" description="Interferon-related developmental regulator N-terminal" evidence="3">
    <location>
        <begin position="39"/>
        <end position="276"/>
    </location>
</feature>
<dbReference type="KEGG" id="pavi:110758017"/>
<dbReference type="Proteomes" id="UP000515124">
    <property type="component" value="Unplaced"/>
</dbReference>
<gene>
    <name evidence="5" type="primary">LOC110758017</name>
</gene>
<sequence length="423" mass="48474">MTRRDKPPPPPQPSSSRKRSERRAGRRRHVVAGDADNSEQLPRPSAPKTIYSYLEGLYERRGSDREEALASIIGVLNSRLEHDFLEKNFASFLYRGLNSFKKGSSKEKQLSLHLVGLLAMIIGYEDKVSEVYRELLPVLSKAPKSGTTAVKVLDCLGIVAFFGATNSEDIQNAMQIIWKFIHADQSDANEEKHSAAVLVAAINAWLFLLTSVEGWRLRHNNWNGAVDYFSTLLLKHDDKLVRVAASEALALIFETGSLEKFWGEGRERSYSHTQQLLRDSMVANDVRQVVKYFENFQCPGTSLTVNGNDLKLSSWYQNIQLQFLKGFLAEGFELQVKENEKLQNLFEFNPHRIINSGRELYVSTTDKISVSFFLPEERDPEKLTKEDRKKQKIWRNSVLKKAQTQLMSKHRRLSKEMNRSDYD</sequence>
<dbReference type="GeneID" id="110758017"/>
<dbReference type="InterPro" id="IPR039777">
    <property type="entry name" value="IFRD"/>
</dbReference>
<dbReference type="AlphaFoldDB" id="A0A6P5SHN5"/>
<dbReference type="PANTHER" id="PTHR12354:SF1">
    <property type="entry name" value="INTERFERON-RELATED DEVELOPMENTAL REGULATOR 1"/>
    <property type="match status" value="1"/>
</dbReference>
<comment type="similarity">
    <text evidence="1">Belongs to the IFRD family.</text>
</comment>
<reference evidence="5" key="1">
    <citation type="submission" date="2025-08" db="UniProtKB">
        <authorList>
            <consortium name="RefSeq"/>
        </authorList>
    </citation>
    <scope>IDENTIFICATION</scope>
</reference>
<evidence type="ECO:0000259" key="3">
    <source>
        <dbReference type="Pfam" id="PF05004"/>
    </source>
</evidence>
<dbReference type="PANTHER" id="PTHR12354">
    <property type="entry name" value="INTERFERON-RELATED DEVELOPMENTAL REGULATOR"/>
    <property type="match status" value="1"/>
</dbReference>
<evidence type="ECO:0000256" key="1">
    <source>
        <dbReference type="ARBA" id="ARBA00008828"/>
    </source>
</evidence>
<dbReference type="InterPro" id="IPR016024">
    <property type="entry name" value="ARM-type_fold"/>
</dbReference>
<accession>A0A6P5SHN5</accession>